<dbReference type="HOGENOM" id="CLU_1158250_0_0_1"/>
<feature type="compositionally biased region" description="Basic and acidic residues" evidence="1">
    <location>
        <begin position="83"/>
        <end position="99"/>
    </location>
</feature>
<reference evidence="2 4" key="1">
    <citation type="journal article" date="2012" name="Nature">
        <title>Algal genomes reveal evolutionary mosaicism and the fate of nucleomorphs.</title>
        <authorList>
            <consortium name="DOE Joint Genome Institute"/>
            <person name="Curtis B.A."/>
            <person name="Tanifuji G."/>
            <person name="Burki F."/>
            <person name="Gruber A."/>
            <person name="Irimia M."/>
            <person name="Maruyama S."/>
            <person name="Arias M.C."/>
            <person name="Ball S.G."/>
            <person name="Gile G.H."/>
            <person name="Hirakawa Y."/>
            <person name="Hopkins J.F."/>
            <person name="Kuo A."/>
            <person name="Rensing S.A."/>
            <person name="Schmutz J."/>
            <person name="Symeonidi A."/>
            <person name="Elias M."/>
            <person name="Eveleigh R.J."/>
            <person name="Herman E.K."/>
            <person name="Klute M.J."/>
            <person name="Nakayama T."/>
            <person name="Obornik M."/>
            <person name="Reyes-Prieto A."/>
            <person name="Armbrust E.V."/>
            <person name="Aves S.J."/>
            <person name="Beiko R.G."/>
            <person name="Coutinho P."/>
            <person name="Dacks J.B."/>
            <person name="Durnford D.G."/>
            <person name="Fast N.M."/>
            <person name="Green B.R."/>
            <person name="Grisdale C.J."/>
            <person name="Hempel F."/>
            <person name="Henrissat B."/>
            <person name="Hoppner M.P."/>
            <person name="Ishida K."/>
            <person name="Kim E."/>
            <person name="Koreny L."/>
            <person name="Kroth P.G."/>
            <person name="Liu Y."/>
            <person name="Malik S.B."/>
            <person name="Maier U.G."/>
            <person name="McRose D."/>
            <person name="Mock T."/>
            <person name="Neilson J.A."/>
            <person name="Onodera N.T."/>
            <person name="Poole A.M."/>
            <person name="Pritham E.J."/>
            <person name="Richards T.A."/>
            <person name="Rocap G."/>
            <person name="Roy S.W."/>
            <person name="Sarai C."/>
            <person name="Schaack S."/>
            <person name="Shirato S."/>
            <person name="Slamovits C.H."/>
            <person name="Spencer D.F."/>
            <person name="Suzuki S."/>
            <person name="Worden A.Z."/>
            <person name="Zauner S."/>
            <person name="Barry K."/>
            <person name="Bell C."/>
            <person name="Bharti A.K."/>
            <person name="Crow J.A."/>
            <person name="Grimwood J."/>
            <person name="Kramer R."/>
            <person name="Lindquist E."/>
            <person name="Lucas S."/>
            <person name="Salamov A."/>
            <person name="McFadden G.I."/>
            <person name="Lane C.E."/>
            <person name="Keeling P.J."/>
            <person name="Gray M.W."/>
            <person name="Grigoriev I.V."/>
            <person name="Archibald J.M."/>
        </authorList>
    </citation>
    <scope>NUCLEOTIDE SEQUENCE</scope>
    <source>
        <strain evidence="2 4">CCMP2712</strain>
    </source>
</reference>
<evidence type="ECO:0000313" key="2">
    <source>
        <dbReference type="EMBL" id="EKX47546.1"/>
    </source>
</evidence>
<dbReference type="Proteomes" id="UP000011087">
    <property type="component" value="Unassembled WGS sequence"/>
</dbReference>
<feature type="region of interest" description="Disordered" evidence="1">
    <location>
        <begin position="81"/>
        <end position="159"/>
    </location>
</feature>
<feature type="region of interest" description="Disordered" evidence="1">
    <location>
        <begin position="214"/>
        <end position="240"/>
    </location>
</feature>
<accession>L1JGC1</accession>
<dbReference type="PaxDb" id="55529-EKX47546"/>
<dbReference type="GeneID" id="17304235"/>
<evidence type="ECO:0000313" key="3">
    <source>
        <dbReference type="EnsemblProtists" id="EKX47546"/>
    </source>
</evidence>
<evidence type="ECO:0000256" key="1">
    <source>
        <dbReference type="SAM" id="MobiDB-lite"/>
    </source>
</evidence>
<sequence length="240" mass="27102">MDLRMNLFPDEHGRPEGEMDMIKTRDETKRVTIAEEVLELGSSEASSPVIKKFGVSSPSSTNADMDEGTIAIAKIERRLKKNIPNDERKKLEAEKESLLSRRNRGTAPGETPNMPARSGQVRRKVGNVAMHVEESQEGKKDKRSKAAAAPPAHPKTMARMKDWKREIERRMIEQEQIDSSTTKEDSDWLKAVDGPVSQVVDFFNEFVDGMKQAIGMSERPQETQQSPPRALPEQTFSRRL</sequence>
<dbReference type="EnsemblProtists" id="EKX47546">
    <property type="protein sequence ID" value="EKX47546"/>
    <property type="gene ID" value="GUITHDRAFT_106533"/>
</dbReference>
<evidence type="ECO:0000313" key="4">
    <source>
        <dbReference type="Proteomes" id="UP000011087"/>
    </source>
</evidence>
<reference evidence="3" key="3">
    <citation type="submission" date="2015-06" db="UniProtKB">
        <authorList>
            <consortium name="EnsemblProtists"/>
        </authorList>
    </citation>
    <scope>IDENTIFICATION</scope>
</reference>
<dbReference type="AlphaFoldDB" id="L1JGC1"/>
<gene>
    <name evidence="2" type="ORF">GUITHDRAFT_106533</name>
</gene>
<proteinExistence type="predicted"/>
<feature type="compositionally biased region" description="Basic and acidic residues" evidence="1">
    <location>
        <begin position="131"/>
        <end position="140"/>
    </location>
</feature>
<organism evidence="2">
    <name type="scientific">Guillardia theta (strain CCMP2712)</name>
    <name type="common">Cryptophyte</name>
    <dbReference type="NCBI Taxonomy" id="905079"/>
    <lineage>
        <taxon>Eukaryota</taxon>
        <taxon>Cryptophyceae</taxon>
        <taxon>Pyrenomonadales</taxon>
        <taxon>Geminigeraceae</taxon>
        <taxon>Guillardia</taxon>
    </lineage>
</organism>
<dbReference type="KEGG" id="gtt:GUITHDRAFT_106533"/>
<reference evidence="4" key="2">
    <citation type="submission" date="2012-11" db="EMBL/GenBank/DDBJ databases">
        <authorList>
            <person name="Kuo A."/>
            <person name="Curtis B.A."/>
            <person name="Tanifuji G."/>
            <person name="Burki F."/>
            <person name="Gruber A."/>
            <person name="Irimia M."/>
            <person name="Maruyama S."/>
            <person name="Arias M.C."/>
            <person name="Ball S.G."/>
            <person name="Gile G.H."/>
            <person name="Hirakawa Y."/>
            <person name="Hopkins J.F."/>
            <person name="Rensing S.A."/>
            <person name="Schmutz J."/>
            <person name="Symeonidi A."/>
            <person name="Elias M."/>
            <person name="Eveleigh R.J."/>
            <person name="Herman E.K."/>
            <person name="Klute M.J."/>
            <person name="Nakayama T."/>
            <person name="Obornik M."/>
            <person name="Reyes-Prieto A."/>
            <person name="Armbrust E.V."/>
            <person name="Aves S.J."/>
            <person name="Beiko R.G."/>
            <person name="Coutinho P."/>
            <person name="Dacks J.B."/>
            <person name="Durnford D.G."/>
            <person name="Fast N.M."/>
            <person name="Green B.R."/>
            <person name="Grisdale C."/>
            <person name="Hempe F."/>
            <person name="Henrissat B."/>
            <person name="Hoppner M.P."/>
            <person name="Ishida K.-I."/>
            <person name="Kim E."/>
            <person name="Koreny L."/>
            <person name="Kroth P.G."/>
            <person name="Liu Y."/>
            <person name="Malik S.-B."/>
            <person name="Maier U.G."/>
            <person name="McRose D."/>
            <person name="Mock T."/>
            <person name="Neilson J.A."/>
            <person name="Onodera N.T."/>
            <person name="Poole A.M."/>
            <person name="Pritham E.J."/>
            <person name="Richards T.A."/>
            <person name="Rocap G."/>
            <person name="Roy S.W."/>
            <person name="Sarai C."/>
            <person name="Schaack S."/>
            <person name="Shirato S."/>
            <person name="Slamovits C.H."/>
            <person name="Spencer D.F."/>
            <person name="Suzuki S."/>
            <person name="Worden A.Z."/>
            <person name="Zauner S."/>
            <person name="Barry K."/>
            <person name="Bell C."/>
            <person name="Bharti A.K."/>
            <person name="Crow J.A."/>
            <person name="Grimwood J."/>
            <person name="Kramer R."/>
            <person name="Lindquist E."/>
            <person name="Lucas S."/>
            <person name="Salamov A."/>
            <person name="McFadden G.I."/>
            <person name="Lane C.E."/>
            <person name="Keeling P.J."/>
            <person name="Gray M.W."/>
            <person name="Grigoriev I.V."/>
            <person name="Archibald J.M."/>
        </authorList>
    </citation>
    <scope>NUCLEOTIDE SEQUENCE</scope>
    <source>
        <strain evidence="4">CCMP2712</strain>
    </source>
</reference>
<dbReference type="RefSeq" id="XP_005834526.1">
    <property type="nucleotide sequence ID" value="XM_005834469.1"/>
</dbReference>
<name>L1JGC1_GUITC</name>
<keyword evidence="4" id="KW-1185">Reference proteome</keyword>
<dbReference type="EMBL" id="JH992989">
    <property type="protein sequence ID" value="EKX47546.1"/>
    <property type="molecule type" value="Genomic_DNA"/>
</dbReference>
<protein>
    <submittedName>
        <fullName evidence="2 3">Uncharacterized protein</fullName>
    </submittedName>
</protein>